<dbReference type="RefSeq" id="WP_012615470.1">
    <property type="nucleotide sequence ID" value="NC_011831.1"/>
</dbReference>
<protein>
    <submittedName>
        <fullName evidence="1">Uncharacterized protein</fullName>
    </submittedName>
</protein>
<dbReference type="OrthoDB" id="156295at2"/>
<dbReference type="Proteomes" id="UP000002508">
    <property type="component" value="Chromosome"/>
</dbReference>
<organism evidence="1 2">
    <name type="scientific">Chloroflexus aggregans (strain MD-66 / DSM 9485)</name>
    <dbReference type="NCBI Taxonomy" id="326427"/>
    <lineage>
        <taxon>Bacteria</taxon>
        <taxon>Bacillati</taxon>
        <taxon>Chloroflexota</taxon>
        <taxon>Chloroflexia</taxon>
        <taxon>Chloroflexales</taxon>
        <taxon>Chloroflexineae</taxon>
        <taxon>Chloroflexaceae</taxon>
        <taxon>Chloroflexus</taxon>
    </lineage>
</organism>
<dbReference type="KEGG" id="cag:Cagg_0153"/>
<evidence type="ECO:0000313" key="2">
    <source>
        <dbReference type="Proteomes" id="UP000002508"/>
    </source>
</evidence>
<sequence>MHDGYLFTLGICGSAAEDDPAPEVLSTLLRAIPPVKRAAFLGVLPTEQPDPLVSEIVADMRDAELIVIVTPASTPQLPARLNDLLCAACATDLGEHYAVLVAIGPYAASVLPALQAVVTQCGLVVTGTAALAADAPAPIEVVRTAYTTARAALAPHALPREVH</sequence>
<dbReference type="AlphaFoldDB" id="B8GCQ4"/>
<reference evidence="1" key="1">
    <citation type="submission" date="2008-12" db="EMBL/GenBank/DDBJ databases">
        <title>Complete sequence of Chloroflexus aggregans DSM 9485.</title>
        <authorList>
            <consortium name="US DOE Joint Genome Institute"/>
            <person name="Lucas S."/>
            <person name="Copeland A."/>
            <person name="Lapidus A."/>
            <person name="Glavina del Rio T."/>
            <person name="Dalin E."/>
            <person name="Tice H."/>
            <person name="Pitluck S."/>
            <person name="Foster B."/>
            <person name="Larimer F."/>
            <person name="Land M."/>
            <person name="Hauser L."/>
            <person name="Kyrpides N."/>
            <person name="Mikhailova N."/>
            <person name="Bryant D."/>
            <person name="Richardson P."/>
        </authorList>
    </citation>
    <scope>NUCLEOTIDE SEQUENCE</scope>
    <source>
        <strain evidence="1">DSM 9485</strain>
    </source>
</reference>
<dbReference type="STRING" id="326427.Cagg_0153"/>
<dbReference type="EMBL" id="CP001337">
    <property type="protein sequence ID" value="ACL23104.1"/>
    <property type="molecule type" value="Genomic_DNA"/>
</dbReference>
<accession>B8GCQ4</accession>
<name>B8GCQ4_CHLAD</name>
<gene>
    <name evidence="1" type="ordered locus">Cagg_0153</name>
</gene>
<proteinExistence type="predicted"/>
<evidence type="ECO:0000313" key="1">
    <source>
        <dbReference type="EMBL" id="ACL23104.1"/>
    </source>
</evidence>
<keyword evidence="2" id="KW-1185">Reference proteome</keyword>
<dbReference type="HOGENOM" id="CLU_1649101_0_0_0"/>